<evidence type="ECO:0000313" key="1">
    <source>
        <dbReference type="EMBL" id="CEK71320.1"/>
    </source>
</evidence>
<protein>
    <submittedName>
        <fullName evidence="1">Uncharacterized protein</fullName>
    </submittedName>
</protein>
<reference evidence="1" key="1">
    <citation type="submission" date="2014-12" db="EMBL/GenBank/DDBJ databases">
        <title>Insight into the proteome of Arion vulgaris.</title>
        <authorList>
            <person name="Aradska J."/>
            <person name="Bulat T."/>
            <person name="Smidak R."/>
            <person name="Sarate P."/>
            <person name="Gangsoo J."/>
            <person name="Sialana F."/>
            <person name="Bilban M."/>
            <person name="Lubec G."/>
        </authorList>
    </citation>
    <scope>NUCLEOTIDE SEQUENCE</scope>
    <source>
        <tissue evidence="1">Skin</tissue>
    </source>
</reference>
<gene>
    <name evidence="1" type="primary">ORF77860</name>
</gene>
<organism evidence="1">
    <name type="scientific">Arion vulgaris</name>
    <dbReference type="NCBI Taxonomy" id="1028688"/>
    <lineage>
        <taxon>Eukaryota</taxon>
        <taxon>Metazoa</taxon>
        <taxon>Spiralia</taxon>
        <taxon>Lophotrochozoa</taxon>
        <taxon>Mollusca</taxon>
        <taxon>Gastropoda</taxon>
        <taxon>Heterobranchia</taxon>
        <taxon>Euthyneura</taxon>
        <taxon>Panpulmonata</taxon>
        <taxon>Eupulmonata</taxon>
        <taxon>Stylommatophora</taxon>
        <taxon>Helicina</taxon>
        <taxon>Arionoidea</taxon>
        <taxon>Arionidae</taxon>
        <taxon>Arion</taxon>
    </lineage>
</organism>
<name>A0A0B6ZU81_9EUPU</name>
<dbReference type="EMBL" id="HACG01024455">
    <property type="protein sequence ID" value="CEK71320.1"/>
    <property type="molecule type" value="Transcribed_RNA"/>
</dbReference>
<sequence>MGPFVPTGIFEGTFILVWLCVPASTFVRVGTFVPEGTLVLVGTFVPVGLFVPLDTLATVDTFVPMFGTQQTPRRPTAQSVPIDRRFSPALQDCLHRPPRKQQGKVDVHLTYGVRR</sequence>
<dbReference type="AlphaFoldDB" id="A0A0B6ZU81"/>
<accession>A0A0B6ZU81</accession>
<proteinExistence type="predicted"/>